<dbReference type="HOGENOM" id="CLU_2674276_0_0_1"/>
<proteinExistence type="predicted"/>
<feature type="region of interest" description="Disordered" evidence="1">
    <location>
        <begin position="50"/>
        <end position="75"/>
    </location>
</feature>
<reference evidence="3" key="1">
    <citation type="submission" date="2011-08" db="EMBL/GenBank/DDBJ databases">
        <authorList>
            <person name="Rombauts S."/>
        </authorList>
    </citation>
    <scope>NUCLEOTIDE SEQUENCE</scope>
    <source>
        <strain evidence="3">London</strain>
    </source>
</reference>
<sequence length="75" mass="8592">MSSRSDSYDSVNKPTTKYESGWFSADSGYRSMERRDYSIDSKTESIYRSFISNSGPTKKSSHQSIQEEQESEAFV</sequence>
<dbReference type="Proteomes" id="UP000015104">
    <property type="component" value="Unassembled WGS sequence"/>
</dbReference>
<name>T1KNA9_TETUR</name>
<dbReference type="EnsemblMetazoa" id="tetur16g00300.1">
    <property type="protein sequence ID" value="tetur16g00300.1"/>
    <property type="gene ID" value="tetur16g00300"/>
</dbReference>
<dbReference type="AlphaFoldDB" id="T1KNA9"/>
<reference evidence="2" key="2">
    <citation type="submission" date="2015-06" db="UniProtKB">
        <authorList>
            <consortium name="EnsemblMetazoa"/>
        </authorList>
    </citation>
    <scope>IDENTIFICATION</scope>
</reference>
<dbReference type="EMBL" id="CAEY01000275">
    <property type="status" value="NOT_ANNOTATED_CDS"/>
    <property type="molecule type" value="Genomic_DNA"/>
</dbReference>
<evidence type="ECO:0000313" key="2">
    <source>
        <dbReference type="EnsemblMetazoa" id="tetur16g00300.1"/>
    </source>
</evidence>
<organism evidence="2 3">
    <name type="scientific">Tetranychus urticae</name>
    <name type="common">Two-spotted spider mite</name>
    <dbReference type="NCBI Taxonomy" id="32264"/>
    <lineage>
        <taxon>Eukaryota</taxon>
        <taxon>Metazoa</taxon>
        <taxon>Ecdysozoa</taxon>
        <taxon>Arthropoda</taxon>
        <taxon>Chelicerata</taxon>
        <taxon>Arachnida</taxon>
        <taxon>Acari</taxon>
        <taxon>Acariformes</taxon>
        <taxon>Trombidiformes</taxon>
        <taxon>Prostigmata</taxon>
        <taxon>Eleutherengona</taxon>
        <taxon>Raphignathae</taxon>
        <taxon>Tetranychoidea</taxon>
        <taxon>Tetranychidae</taxon>
        <taxon>Tetranychus</taxon>
    </lineage>
</organism>
<accession>T1KNA9</accession>
<evidence type="ECO:0000256" key="1">
    <source>
        <dbReference type="SAM" id="MobiDB-lite"/>
    </source>
</evidence>
<evidence type="ECO:0000313" key="3">
    <source>
        <dbReference type="Proteomes" id="UP000015104"/>
    </source>
</evidence>
<keyword evidence="3" id="KW-1185">Reference proteome</keyword>
<protein>
    <submittedName>
        <fullName evidence="2">Uncharacterized protein</fullName>
    </submittedName>
</protein>